<evidence type="ECO:0008006" key="2">
    <source>
        <dbReference type="Google" id="ProtNLM"/>
    </source>
</evidence>
<dbReference type="PANTHER" id="PTHR14873">
    <property type="entry name" value="OS06G0694100 PROTEIN"/>
    <property type="match status" value="1"/>
</dbReference>
<proteinExistence type="predicted"/>
<evidence type="ECO:0000313" key="1">
    <source>
        <dbReference type="EMBL" id="OUS43036.1"/>
    </source>
</evidence>
<dbReference type="EMBL" id="KZ155835">
    <property type="protein sequence ID" value="OUS43036.1"/>
    <property type="molecule type" value="Genomic_DNA"/>
</dbReference>
<dbReference type="PANTHER" id="PTHR14873:SF1">
    <property type="entry name" value="OS06G0694100 PROTEIN"/>
    <property type="match status" value="1"/>
</dbReference>
<dbReference type="Proteomes" id="UP000195557">
    <property type="component" value="Unassembled WGS sequence"/>
</dbReference>
<gene>
    <name evidence="1" type="ORF">BE221DRAFT_81353</name>
</gene>
<dbReference type="AlphaFoldDB" id="A0A1Y5I0E4"/>
<protein>
    <recommendedName>
        <fullName evidence="2">Armadillo-type fold</fullName>
    </recommendedName>
</protein>
<accession>A0A1Y5I0E4</accession>
<reference evidence="1" key="1">
    <citation type="submission" date="2017-04" db="EMBL/GenBank/DDBJ databases">
        <title>Population genomics of picophytoplankton unveils novel chromosome hypervariability.</title>
        <authorList>
            <consortium name="DOE Joint Genome Institute"/>
            <person name="Blanc-Mathieu R."/>
            <person name="Krasovec M."/>
            <person name="Hebrard M."/>
            <person name="Yau S."/>
            <person name="Desgranges E."/>
            <person name="Martin J."/>
            <person name="Schackwitz W."/>
            <person name="Kuo A."/>
            <person name="Salin G."/>
            <person name="Donnadieu C."/>
            <person name="Desdevises Y."/>
            <person name="Sanchez-Ferandin S."/>
            <person name="Moreau H."/>
            <person name="Rivals E."/>
            <person name="Grigoriev I.V."/>
            <person name="Grimsley N."/>
            <person name="Eyre-Walker A."/>
            <person name="Piganeau G."/>
        </authorList>
    </citation>
    <scope>NUCLEOTIDE SEQUENCE [LARGE SCALE GENOMIC DNA]</scope>
    <source>
        <strain evidence="1">RCC 1115</strain>
    </source>
</reference>
<organism evidence="1">
    <name type="scientific">Ostreococcus tauri</name>
    <name type="common">Marine green alga</name>
    <dbReference type="NCBI Taxonomy" id="70448"/>
    <lineage>
        <taxon>Eukaryota</taxon>
        <taxon>Viridiplantae</taxon>
        <taxon>Chlorophyta</taxon>
        <taxon>Mamiellophyceae</taxon>
        <taxon>Mamiellales</taxon>
        <taxon>Bathycoccaceae</taxon>
        <taxon>Ostreococcus</taxon>
    </lineage>
</organism>
<dbReference type="eggNOG" id="ENOG502QVNS">
    <property type="taxonomic scope" value="Eukaryota"/>
</dbReference>
<name>A0A1Y5I0E4_OSTTA</name>
<sequence>MTRGDVDLADVARAAVPTPELIRALVRDEVDADARSTFTESALTALQTLRERCLELEPPSVISNNPSSSRPRALVEPVEDAPARVLELSSTALALAACASHGRTSSRDVPGWSSEALADAADATFEACVSAAHASMAFRELATREFMDTLRAPGAEGGFGADAEVADARAIVASRQMRWCVDASTQAMDVSDVLDVALTCVLRAMDYPHSGVRANGARAASVIARRRGEEGFPAEVLLDASRSLLVGAVEDVWPHALETACMLTPIVENDEDFRKTFDKALDTACLRGLDVAYARPLLDIFPDFTRSAGVRVVAHLSRLLPLLCSYLHAVKDDIAIDAAKLIAIVIENSWPRMHAHCASMWPHAKRAYAEADGRSAKRCDELRLVIRGIVELLQLAAGKEFTRVWSADLDVPEHARELVAFLESLPEEREFKTSIVVA</sequence>